<dbReference type="STRING" id="293614.A1C_06165"/>
<name>A8GPZ1_RICAH</name>
<dbReference type="Proteomes" id="UP000006830">
    <property type="component" value="Chromosome"/>
</dbReference>
<gene>
    <name evidence="1" type="ordered locus">A1C_06165</name>
</gene>
<organism evidence="1 2">
    <name type="scientific">Rickettsia akari (strain Hartford)</name>
    <dbReference type="NCBI Taxonomy" id="293614"/>
    <lineage>
        <taxon>Bacteria</taxon>
        <taxon>Pseudomonadati</taxon>
        <taxon>Pseudomonadota</taxon>
        <taxon>Alphaproteobacteria</taxon>
        <taxon>Rickettsiales</taxon>
        <taxon>Rickettsiaceae</taxon>
        <taxon>Rickettsieae</taxon>
        <taxon>Rickettsia</taxon>
        <taxon>spotted fever group</taxon>
    </lineage>
</organism>
<evidence type="ECO:0000313" key="2">
    <source>
        <dbReference type="Proteomes" id="UP000006830"/>
    </source>
</evidence>
<keyword evidence="2" id="KW-1185">Reference proteome</keyword>
<dbReference type="AlphaFoldDB" id="A8GPZ1"/>
<proteinExistence type="predicted"/>
<reference evidence="1" key="1">
    <citation type="submission" date="2007-09" db="EMBL/GenBank/DDBJ databases">
        <title>Complete Genome Sequence of Rickettsia akari.</title>
        <authorList>
            <person name="Madan A."/>
            <person name="Fahey J."/>
            <person name="Helton E."/>
            <person name="Ketteman M."/>
            <person name="Madan A."/>
            <person name="Rodrigues S."/>
            <person name="Sanchez A."/>
            <person name="Whiting M."/>
            <person name="Dasch G."/>
            <person name="Eremeeva M."/>
        </authorList>
    </citation>
    <scope>NUCLEOTIDE SEQUENCE</scope>
    <source>
        <strain evidence="1">Hartford</strain>
    </source>
</reference>
<dbReference type="HOGENOM" id="CLU_3065699_0_0_5"/>
<evidence type="ECO:0000313" key="1">
    <source>
        <dbReference type="EMBL" id="ABV75466.1"/>
    </source>
</evidence>
<dbReference type="KEGG" id="rak:A1C_06165"/>
<sequence>MRLQENETGLKYFKDIGLHTIELNKFADNIKEELSDIVTKSKECFRYMGCFFN</sequence>
<protein>
    <submittedName>
        <fullName evidence="1">Uncharacterized protein</fullName>
    </submittedName>
</protein>
<accession>A8GPZ1</accession>
<dbReference type="EMBL" id="CP000847">
    <property type="protein sequence ID" value="ABV75466.1"/>
    <property type="molecule type" value="Genomic_DNA"/>
</dbReference>